<dbReference type="SUPFAM" id="SSF53098">
    <property type="entry name" value="Ribonuclease H-like"/>
    <property type="match status" value="1"/>
</dbReference>
<feature type="active site" evidence="13">
    <location>
        <position position="140"/>
    </location>
</feature>
<keyword evidence="7 13" id="KW-0378">Hydrolase</keyword>
<evidence type="ECO:0000256" key="1">
    <source>
        <dbReference type="ARBA" id="ARBA00009518"/>
    </source>
</evidence>
<keyword evidence="11 13" id="KW-0234">DNA repair</keyword>
<evidence type="ECO:0000256" key="3">
    <source>
        <dbReference type="ARBA" id="ARBA00022722"/>
    </source>
</evidence>
<protein>
    <recommendedName>
        <fullName evidence="13 14">Crossover junction endodeoxyribonuclease RuvC</fullName>
        <ecNumber evidence="13 14">3.1.21.10</ecNumber>
    </recommendedName>
    <alternativeName>
        <fullName evidence="13">Holliday junction nuclease RuvC</fullName>
    </alternativeName>
    <alternativeName>
        <fullName evidence="13">Holliday junction resolvase RuvC</fullName>
    </alternativeName>
</protein>
<keyword evidence="10 13" id="KW-0233">DNA recombination</keyword>
<accession>A0A660SBN3</accession>
<keyword evidence="6 13" id="KW-0227">DNA damage</keyword>
<evidence type="ECO:0000256" key="7">
    <source>
        <dbReference type="ARBA" id="ARBA00022801"/>
    </source>
</evidence>
<dbReference type="GO" id="GO:0006310">
    <property type="term" value="P:DNA recombination"/>
    <property type="evidence" value="ECO:0007669"/>
    <property type="project" value="UniProtKB-UniRule"/>
</dbReference>
<dbReference type="GO" id="GO:0005737">
    <property type="term" value="C:cytoplasm"/>
    <property type="evidence" value="ECO:0007669"/>
    <property type="project" value="UniProtKB-SubCell"/>
</dbReference>
<feature type="binding site" evidence="13">
    <location>
        <position position="7"/>
    </location>
    <ligand>
        <name>Mg(2+)</name>
        <dbReference type="ChEBI" id="CHEBI:18420"/>
        <label>1</label>
    </ligand>
</feature>
<comment type="function">
    <text evidence="13">The RuvA-RuvB-RuvC complex processes Holliday junction (HJ) DNA during genetic recombination and DNA repair. Endonuclease that resolves HJ intermediates. Cleaves cruciform DNA by making single-stranded nicks across the HJ at symmetrical positions within the homologous arms, yielding a 5'-phosphate and a 3'-hydroxyl group; requires a central core of homology in the junction. The consensus cleavage sequence is 5'-(A/T)TT(C/G)-3'. Cleavage occurs on the 3'-side of the TT dinucleotide at the point of strand exchange. HJ branch migration catalyzed by RuvA-RuvB allows RuvC to scan DNA until it finds its consensus sequence, where it cleaves and resolves the cruciform DNA.</text>
</comment>
<comment type="subunit">
    <text evidence="13">Homodimer which binds Holliday junction (HJ) DNA. The HJ becomes 2-fold symmetrical on binding to RuvC with unstacked arms; it has a different conformation from HJ DNA in complex with RuvA. In the full resolvosome a probable DNA-RuvA(4)-RuvB(12)-RuvC(2) complex forms which resolves the HJ.</text>
</comment>
<keyword evidence="5 13" id="KW-0255">Endonuclease</keyword>
<dbReference type="InterPro" id="IPR036397">
    <property type="entry name" value="RNaseH_sf"/>
</dbReference>
<evidence type="ECO:0000313" key="15">
    <source>
        <dbReference type="EMBL" id="RKX68097.1"/>
    </source>
</evidence>
<dbReference type="GO" id="GO:0003677">
    <property type="term" value="F:DNA binding"/>
    <property type="evidence" value="ECO:0007669"/>
    <property type="project" value="UniProtKB-KW"/>
</dbReference>
<dbReference type="PRINTS" id="PR00696">
    <property type="entry name" value="RSOLVASERUVC"/>
</dbReference>
<dbReference type="GO" id="GO:0000287">
    <property type="term" value="F:magnesium ion binding"/>
    <property type="evidence" value="ECO:0007669"/>
    <property type="project" value="UniProtKB-UniRule"/>
</dbReference>
<dbReference type="HAMAP" id="MF_00034">
    <property type="entry name" value="RuvC"/>
    <property type="match status" value="1"/>
</dbReference>
<dbReference type="CDD" id="cd16962">
    <property type="entry name" value="RuvC"/>
    <property type="match status" value="1"/>
</dbReference>
<name>A0A660SBN3_UNCT6</name>
<keyword evidence="9 13" id="KW-0238">DNA-binding</keyword>
<feature type="binding site" evidence="13">
    <location>
        <position position="140"/>
    </location>
    <ligand>
        <name>Mg(2+)</name>
        <dbReference type="ChEBI" id="CHEBI:18420"/>
        <label>1</label>
    </ligand>
</feature>
<evidence type="ECO:0000256" key="10">
    <source>
        <dbReference type="ARBA" id="ARBA00023172"/>
    </source>
</evidence>
<feature type="active site" evidence="13">
    <location>
        <position position="67"/>
    </location>
</feature>
<dbReference type="EMBL" id="QNBC01000003">
    <property type="protein sequence ID" value="RKX68097.1"/>
    <property type="molecule type" value="Genomic_DNA"/>
</dbReference>
<dbReference type="EC" id="3.1.21.10" evidence="13 14"/>
<dbReference type="NCBIfam" id="TIGR00228">
    <property type="entry name" value="ruvC"/>
    <property type="match status" value="1"/>
</dbReference>
<keyword evidence="2 13" id="KW-0963">Cytoplasm</keyword>
<dbReference type="Pfam" id="PF02075">
    <property type="entry name" value="RuvC"/>
    <property type="match status" value="1"/>
</dbReference>
<keyword evidence="8 13" id="KW-0460">Magnesium</keyword>
<dbReference type="GO" id="GO:0006281">
    <property type="term" value="P:DNA repair"/>
    <property type="evidence" value="ECO:0007669"/>
    <property type="project" value="UniProtKB-UniRule"/>
</dbReference>
<sequence length="165" mass="18234">MKAIGIDPGFRNTGYAIIEYKQYGFKLVEYGLVKTNVKEDVAVRLMTIFSGIDAIIKDKKPDLFAIETVFSGKSYQSSLKLGQARAAAIIAASVNGLKVKEFAPREVKKIVTGKGNASKSAVKYMVEKLLNIEIPQKENDISDACAIAIGCLMDYDRENIRNSYR</sequence>
<dbReference type="InterPro" id="IPR020563">
    <property type="entry name" value="X-over_junc_endoDNase_Mg_BS"/>
</dbReference>
<feature type="active site" evidence="13">
    <location>
        <position position="7"/>
    </location>
</feature>
<dbReference type="GO" id="GO:0048476">
    <property type="term" value="C:Holliday junction resolvase complex"/>
    <property type="evidence" value="ECO:0007669"/>
    <property type="project" value="UniProtKB-UniRule"/>
</dbReference>
<dbReference type="PANTHER" id="PTHR30194:SF3">
    <property type="entry name" value="CROSSOVER JUNCTION ENDODEOXYRIBONUCLEASE RUVC"/>
    <property type="match status" value="1"/>
</dbReference>
<reference evidence="15 16" key="1">
    <citation type="submission" date="2018-06" db="EMBL/GenBank/DDBJ databases">
        <title>Extensive metabolic versatility and redundancy in microbially diverse, dynamic hydrothermal sediments.</title>
        <authorList>
            <person name="Dombrowski N."/>
            <person name="Teske A."/>
            <person name="Baker B.J."/>
        </authorList>
    </citation>
    <scope>NUCLEOTIDE SEQUENCE [LARGE SCALE GENOMIC DNA]</scope>
    <source>
        <strain evidence="15">B35_G9</strain>
    </source>
</reference>
<evidence type="ECO:0000256" key="9">
    <source>
        <dbReference type="ARBA" id="ARBA00023125"/>
    </source>
</evidence>
<dbReference type="AlphaFoldDB" id="A0A660SBN3"/>
<dbReference type="InterPro" id="IPR002176">
    <property type="entry name" value="X-over_junc_endoDNase_RuvC"/>
</dbReference>
<dbReference type="Proteomes" id="UP000282321">
    <property type="component" value="Unassembled WGS sequence"/>
</dbReference>
<gene>
    <name evidence="13" type="primary">ruvC</name>
    <name evidence="15" type="ORF">DRP44_00480</name>
</gene>
<feature type="binding site" evidence="13">
    <location>
        <position position="67"/>
    </location>
    <ligand>
        <name>Mg(2+)</name>
        <dbReference type="ChEBI" id="CHEBI:18420"/>
        <label>2</label>
    </ligand>
</feature>
<organism evidence="15 16">
    <name type="scientific">candidate division TA06 bacterium</name>
    <dbReference type="NCBI Taxonomy" id="2250710"/>
    <lineage>
        <taxon>Bacteria</taxon>
        <taxon>Bacteria division TA06</taxon>
    </lineage>
</organism>
<keyword evidence="4 13" id="KW-0479">Metal-binding</keyword>
<dbReference type="FunFam" id="3.30.420.10:FF:000002">
    <property type="entry name" value="Crossover junction endodeoxyribonuclease RuvC"/>
    <property type="match status" value="1"/>
</dbReference>
<evidence type="ECO:0000256" key="4">
    <source>
        <dbReference type="ARBA" id="ARBA00022723"/>
    </source>
</evidence>
<evidence type="ECO:0000256" key="6">
    <source>
        <dbReference type="ARBA" id="ARBA00022763"/>
    </source>
</evidence>
<dbReference type="InterPro" id="IPR012337">
    <property type="entry name" value="RNaseH-like_sf"/>
</dbReference>
<dbReference type="PANTHER" id="PTHR30194">
    <property type="entry name" value="CROSSOVER JUNCTION ENDODEOXYRIBONUCLEASE RUVC"/>
    <property type="match status" value="1"/>
</dbReference>
<evidence type="ECO:0000256" key="8">
    <source>
        <dbReference type="ARBA" id="ARBA00022842"/>
    </source>
</evidence>
<evidence type="ECO:0000256" key="5">
    <source>
        <dbReference type="ARBA" id="ARBA00022759"/>
    </source>
</evidence>
<evidence type="ECO:0000256" key="14">
    <source>
        <dbReference type="NCBIfam" id="TIGR00228"/>
    </source>
</evidence>
<comment type="caution">
    <text evidence="15">The sequence shown here is derived from an EMBL/GenBank/DDBJ whole genome shotgun (WGS) entry which is preliminary data.</text>
</comment>
<evidence type="ECO:0000256" key="13">
    <source>
        <dbReference type="HAMAP-Rule" id="MF_00034"/>
    </source>
</evidence>
<dbReference type="PROSITE" id="PS01321">
    <property type="entry name" value="RUVC"/>
    <property type="match status" value="1"/>
</dbReference>
<keyword evidence="3 13" id="KW-0540">Nuclease</keyword>
<comment type="catalytic activity">
    <reaction evidence="12 13">
        <text>Endonucleolytic cleavage at a junction such as a reciprocal single-stranded crossover between two homologous DNA duplexes (Holliday junction).</text>
        <dbReference type="EC" id="3.1.21.10"/>
    </reaction>
</comment>
<proteinExistence type="inferred from homology"/>
<dbReference type="Gene3D" id="3.30.420.10">
    <property type="entry name" value="Ribonuclease H-like superfamily/Ribonuclease H"/>
    <property type="match status" value="1"/>
</dbReference>
<evidence type="ECO:0000313" key="16">
    <source>
        <dbReference type="Proteomes" id="UP000282321"/>
    </source>
</evidence>
<comment type="similarity">
    <text evidence="1 13">Belongs to the RuvC family.</text>
</comment>
<evidence type="ECO:0000256" key="11">
    <source>
        <dbReference type="ARBA" id="ARBA00023204"/>
    </source>
</evidence>
<comment type="subcellular location">
    <subcellularLocation>
        <location evidence="13">Cytoplasm</location>
    </subcellularLocation>
</comment>
<evidence type="ECO:0000256" key="2">
    <source>
        <dbReference type="ARBA" id="ARBA00022490"/>
    </source>
</evidence>
<dbReference type="GO" id="GO:0008821">
    <property type="term" value="F:crossover junction DNA endonuclease activity"/>
    <property type="evidence" value="ECO:0007669"/>
    <property type="project" value="UniProtKB-UniRule"/>
</dbReference>
<comment type="cofactor">
    <cofactor evidence="13">
        <name>Mg(2+)</name>
        <dbReference type="ChEBI" id="CHEBI:18420"/>
    </cofactor>
    <text evidence="13">Binds 2 Mg(2+) ion per subunit.</text>
</comment>
<evidence type="ECO:0000256" key="12">
    <source>
        <dbReference type="ARBA" id="ARBA00029354"/>
    </source>
</evidence>